<gene>
    <name evidence="2" type="ORF">DSM107014_13215</name>
</gene>
<name>A0A941JN12_9CHRO</name>
<dbReference type="EMBL" id="JADQBC010000090">
    <property type="protein sequence ID" value="MBR8828839.1"/>
    <property type="molecule type" value="Genomic_DNA"/>
</dbReference>
<protein>
    <submittedName>
        <fullName evidence="2">DUF4935 domain-containing protein</fullName>
    </submittedName>
</protein>
<evidence type="ECO:0000313" key="2">
    <source>
        <dbReference type="EMBL" id="MBR8828839.1"/>
    </source>
</evidence>
<dbReference type="InterPro" id="IPR032557">
    <property type="entry name" value="DUF4935"/>
</dbReference>
<proteinExistence type="predicted"/>
<reference evidence="2" key="1">
    <citation type="submission" date="2021-02" db="EMBL/GenBank/DDBJ databases">
        <title>Metagenome analyses of Stigonema ocellatum DSM 106950, Chlorogloea purpurea SAG 13.99 and Gomphosphaeria aponina DSM 107014.</title>
        <authorList>
            <person name="Marter P."/>
            <person name="Huang S."/>
        </authorList>
    </citation>
    <scope>NUCLEOTIDE SEQUENCE</scope>
    <source>
        <strain evidence="2">JP213</strain>
    </source>
</reference>
<dbReference type="AlphaFoldDB" id="A0A941JN12"/>
<evidence type="ECO:0000313" key="3">
    <source>
        <dbReference type="Proteomes" id="UP000767446"/>
    </source>
</evidence>
<sequence length="200" mass="22674">MVRLYIETNFLLSIATGRDSLAYNLLENPPTSVQIAIPSICCMEALSALEDEVKRRNRFGNELNLQISQLQRDTTSVFAQSLLFHLKQSIVENGGLINDVQSRLFQGLNLITNKAEIITLTNNMLEESLRSRLIATDFTDNLILQCILQDALLSNEVKVFLSGNVKEFGEVKNILHDFGIVKYFTNTQDFLRWLNSQSES</sequence>
<feature type="domain" description="DUF4935" evidence="1">
    <location>
        <begin position="4"/>
        <end position="168"/>
    </location>
</feature>
<organism evidence="2 3">
    <name type="scientific">Gomphosphaeria aponina SAG 52.96 = DSM 107014</name>
    <dbReference type="NCBI Taxonomy" id="1521640"/>
    <lineage>
        <taxon>Bacteria</taxon>
        <taxon>Bacillati</taxon>
        <taxon>Cyanobacteriota</taxon>
        <taxon>Cyanophyceae</taxon>
        <taxon>Oscillatoriophycideae</taxon>
        <taxon>Chroococcales</taxon>
        <taxon>Gomphosphaeriaceae</taxon>
        <taxon>Gomphosphaeria</taxon>
    </lineage>
</organism>
<accession>A0A941JN12</accession>
<dbReference type="Pfam" id="PF16289">
    <property type="entry name" value="PIN_12"/>
    <property type="match status" value="1"/>
</dbReference>
<evidence type="ECO:0000259" key="1">
    <source>
        <dbReference type="Pfam" id="PF16289"/>
    </source>
</evidence>
<dbReference type="Proteomes" id="UP000767446">
    <property type="component" value="Unassembled WGS sequence"/>
</dbReference>
<comment type="caution">
    <text evidence="2">The sequence shown here is derived from an EMBL/GenBank/DDBJ whole genome shotgun (WGS) entry which is preliminary data.</text>
</comment>